<evidence type="ECO:0000256" key="1">
    <source>
        <dbReference type="SAM" id="MobiDB-lite"/>
    </source>
</evidence>
<sequence length="164" mass="16799">MHGVVGDDPMNVCSHAAVMRSMMGAGVPTPTQGGHDVGAVQAWQPELFQGMPLSLVHALRQAQANPNAAQMQGNYPLSSMAPELHNAQAAMNQGGLSRYAGYAPPSMPSMQHTAAAAALCSAAVSAYANAPASAFCSPNPGDPLGWSRAQPEPPQYQGDASTAS</sequence>
<reference evidence="2" key="1">
    <citation type="submission" date="2021-01" db="EMBL/GenBank/DDBJ databases">
        <authorList>
            <person name="Corre E."/>
            <person name="Pelletier E."/>
            <person name="Niang G."/>
            <person name="Scheremetjew M."/>
            <person name="Finn R."/>
            <person name="Kale V."/>
            <person name="Holt S."/>
            <person name="Cochrane G."/>
            <person name="Meng A."/>
            <person name="Brown T."/>
            <person name="Cohen L."/>
        </authorList>
    </citation>
    <scope>NUCLEOTIDE SEQUENCE</scope>
    <source>
        <strain evidence="2">CCMP281</strain>
    </source>
</reference>
<dbReference type="EMBL" id="HBHX01049057">
    <property type="protein sequence ID" value="CAE0128528.1"/>
    <property type="molecule type" value="Transcribed_RNA"/>
</dbReference>
<proteinExistence type="predicted"/>
<dbReference type="AlphaFoldDB" id="A0A7S3BAY1"/>
<organism evidence="2">
    <name type="scientific">Haptolina ericina</name>
    <dbReference type="NCBI Taxonomy" id="156174"/>
    <lineage>
        <taxon>Eukaryota</taxon>
        <taxon>Haptista</taxon>
        <taxon>Haptophyta</taxon>
        <taxon>Prymnesiophyceae</taxon>
        <taxon>Prymnesiales</taxon>
        <taxon>Prymnesiaceae</taxon>
        <taxon>Haptolina</taxon>
    </lineage>
</organism>
<accession>A0A7S3BAY1</accession>
<protein>
    <submittedName>
        <fullName evidence="2">Uncharacterized protein</fullName>
    </submittedName>
</protein>
<evidence type="ECO:0000313" key="2">
    <source>
        <dbReference type="EMBL" id="CAE0128528.1"/>
    </source>
</evidence>
<name>A0A7S3BAY1_9EUKA</name>
<gene>
    <name evidence="2" type="ORF">HERI1096_LOCUS27169</name>
</gene>
<feature type="region of interest" description="Disordered" evidence="1">
    <location>
        <begin position="138"/>
        <end position="164"/>
    </location>
</feature>